<dbReference type="Gene3D" id="3.30.70.890">
    <property type="entry name" value="GHMP kinase, C-terminal domain"/>
    <property type="match status" value="1"/>
</dbReference>
<dbReference type="GO" id="GO:0004335">
    <property type="term" value="F:galactokinase activity"/>
    <property type="evidence" value="ECO:0007669"/>
    <property type="project" value="UniProtKB-EC"/>
</dbReference>
<dbReference type="InterPro" id="IPR000705">
    <property type="entry name" value="Galactokinase"/>
</dbReference>
<dbReference type="SUPFAM" id="SSF54211">
    <property type="entry name" value="Ribosomal protein S5 domain 2-like"/>
    <property type="match status" value="1"/>
</dbReference>
<dbReference type="InterPro" id="IPR006203">
    <property type="entry name" value="GHMP_knse_ATP-bd_CS"/>
</dbReference>
<dbReference type="PRINTS" id="PR00959">
    <property type="entry name" value="MEVGALKINASE"/>
</dbReference>
<dbReference type="NCBIfam" id="TIGR00131">
    <property type="entry name" value="gal_kin"/>
    <property type="match status" value="1"/>
</dbReference>
<comment type="caution">
    <text evidence="11">The sequence shown here is derived from an EMBL/GenBank/DDBJ whole genome shotgun (WGS) entry which is preliminary data.</text>
</comment>
<dbReference type="InterPro" id="IPR019741">
    <property type="entry name" value="Galactokinase_CS"/>
</dbReference>
<keyword evidence="3" id="KW-0547">Nucleotide-binding</keyword>
<dbReference type="EMBL" id="JBFPJR010000007">
    <property type="protein sequence ID" value="MEX0427128.1"/>
    <property type="molecule type" value="Genomic_DNA"/>
</dbReference>
<comment type="similarity">
    <text evidence="1">Belongs to the GHMP kinase family. GalK subfamily.</text>
</comment>
<gene>
    <name evidence="11" type="primary">galK</name>
    <name evidence="11" type="ORF">AB3X52_05805</name>
</gene>
<organism evidence="11 12">
    <name type="scientific">Nocardioides eburneus</name>
    <dbReference type="NCBI Taxonomy" id="3231482"/>
    <lineage>
        <taxon>Bacteria</taxon>
        <taxon>Bacillati</taxon>
        <taxon>Actinomycetota</taxon>
        <taxon>Actinomycetes</taxon>
        <taxon>Propionibacteriales</taxon>
        <taxon>Nocardioidaceae</taxon>
        <taxon>Nocardioides</taxon>
    </lineage>
</organism>
<evidence type="ECO:0000256" key="1">
    <source>
        <dbReference type="ARBA" id="ARBA00006566"/>
    </source>
</evidence>
<dbReference type="PROSITE" id="PS00627">
    <property type="entry name" value="GHMP_KINASES_ATP"/>
    <property type="match status" value="1"/>
</dbReference>
<dbReference type="InterPro" id="IPR036554">
    <property type="entry name" value="GHMP_kinase_C_sf"/>
</dbReference>
<sequence>MVLLDAGSTAELAARARAGLGDVLGSDAAVVGRAPGRVNLIGEHTDYNGGLVLPVALPHATYAAAAARSDGTVRLASAQEPDPFTGHVDRLGPGRATGWAAYAGGVLWALREAGLDVPGLDLYVDGTVPLGAGLSSSAAIECAVAMAVVGLLGLDVDDALRARLVDACIRAETEVAQAPTGGMDQSIALHARAGTALLIDFTAGTHETVDLALDDRTILVTDTRVSHRLTDGGYGSRRAECERAAAELGVTTLREATLEAVEALTDDVVRRRARHIVTEIARVRPTVAALGAADWSALGDLFAASHASMRDDFEISTPELDLAVATAVEAGADGARMTGGGFGGSIVAVVPTAAVRTVVGAIDAAFARAGHAAPAHLLAEPSAGAALVG</sequence>
<dbReference type="Proteomes" id="UP001556631">
    <property type="component" value="Unassembled WGS sequence"/>
</dbReference>
<feature type="domain" description="GHMP kinase N-terminal" evidence="8">
    <location>
        <begin position="102"/>
        <end position="190"/>
    </location>
</feature>
<dbReference type="PROSITE" id="PS00106">
    <property type="entry name" value="GALACTOKINASE"/>
    <property type="match status" value="1"/>
</dbReference>
<feature type="domain" description="Galactokinase N-terminal" evidence="10">
    <location>
        <begin position="25"/>
        <end position="66"/>
    </location>
</feature>
<evidence type="ECO:0000256" key="7">
    <source>
        <dbReference type="NCBIfam" id="TIGR00131"/>
    </source>
</evidence>
<dbReference type="Pfam" id="PF10509">
    <property type="entry name" value="GalKase_gal_bdg"/>
    <property type="match status" value="1"/>
</dbReference>
<evidence type="ECO:0000256" key="5">
    <source>
        <dbReference type="ARBA" id="ARBA00022840"/>
    </source>
</evidence>
<dbReference type="EC" id="2.7.1.6" evidence="7"/>
<feature type="domain" description="GHMP kinase C-terminal" evidence="9">
    <location>
        <begin position="288"/>
        <end position="366"/>
    </location>
</feature>
<dbReference type="InterPro" id="IPR014721">
    <property type="entry name" value="Ribsml_uS5_D2-typ_fold_subgr"/>
</dbReference>
<dbReference type="PANTHER" id="PTHR10457:SF7">
    <property type="entry name" value="GALACTOKINASE-RELATED"/>
    <property type="match status" value="1"/>
</dbReference>
<dbReference type="PRINTS" id="PR00473">
    <property type="entry name" value="GALCTOKINASE"/>
</dbReference>
<accession>A0ABV3SYP9</accession>
<dbReference type="RefSeq" id="WP_367992208.1">
    <property type="nucleotide sequence ID" value="NZ_JBFPJR010000007.1"/>
</dbReference>
<keyword evidence="4" id="KW-0418">Kinase</keyword>
<dbReference type="Pfam" id="PF00288">
    <property type="entry name" value="GHMP_kinases_N"/>
    <property type="match status" value="1"/>
</dbReference>
<dbReference type="InterPro" id="IPR006206">
    <property type="entry name" value="Mevalonate/galactokinase"/>
</dbReference>
<evidence type="ECO:0000313" key="11">
    <source>
        <dbReference type="EMBL" id="MEX0427128.1"/>
    </source>
</evidence>
<keyword evidence="5" id="KW-0067">ATP-binding</keyword>
<dbReference type="Pfam" id="PF08544">
    <property type="entry name" value="GHMP_kinases_C"/>
    <property type="match status" value="1"/>
</dbReference>
<reference evidence="11 12" key="1">
    <citation type="submission" date="2024-07" db="EMBL/GenBank/DDBJ databases">
        <authorList>
            <person name="Lee S."/>
            <person name="Kang M."/>
        </authorList>
    </citation>
    <scope>NUCLEOTIDE SEQUENCE [LARGE SCALE GENOMIC DNA]</scope>
    <source>
        <strain evidence="11 12">DS6</strain>
    </source>
</reference>
<keyword evidence="12" id="KW-1185">Reference proteome</keyword>
<proteinExistence type="inferred from homology"/>
<keyword evidence="6" id="KW-0119">Carbohydrate metabolism</keyword>
<keyword evidence="2 11" id="KW-0808">Transferase</keyword>
<dbReference type="InterPro" id="IPR013750">
    <property type="entry name" value="GHMP_kinase_C_dom"/>
</dbReference>
<evidence type="ECO:0000256" key="6">
    <source>
        <dbReference type="ARBA" id="ARBA00023144"/>
    </source>
</evidence>
<evidence type="ECO:0000256" key="4">
    <source>
        <dbReference type="ARBA" id="ARBA00022777"/>
    </source>
</evidence>
<evidence type="ECO:0000256" key="2">
    <source>
        <dbReference type="ARBA" id="ARBA00022679"/>
    </source>
</evidence>
<dbReference type="InterPro" id="IPR019539">
    <property type="entry name" value="GalKase_N"/>
</dbReference>
<evidence type="ECO:0000259" key="10">
    <source>
        <dbReference type="Pfam" id="PF10509"/>
    </source>
</evidence>
<keyword evidence="6" id="KW-0299">Galactose metabolism</keyword>
<evidence type="ECO:0000256" key="3">
    <source>
        <dbReference type="ARBA" id="ARBA00022741"/>
    </source>
</evidence>
<dbReference type="PIRSF" id="PIRSF000530">
    <property type="entry name" value="Galactokinase"/>
    <property type="match status" value="1"/>
</dbReference>
<dbReference type="InterPro" id="IPR006204">
    <property type="entry name" value="GHMP_kinase_N_dom"/>
</dbReference>
<evidence type="ECO:0000259" key="8">
    <source>
        <dbReference type="Pfam" id="PF00288"/>
    </source>
</evidence>
<evidence type="ECO:0000259" key="9">
    <source>
        <dbReference type="Pfam" id="PF08544"/>
    </source>
</evidence>
<name>A0ABV3SYP9_9ACTN</name>
<evidence type="ECO:0000313" key="12">
    <source>
        <dbReference type="Proteomes" id="UP001556631"/>
    </source>
</evidence>
<dbReference type="Gene3D" id="3.30.230.10">
    <property type="match status" value="1"/>
</dbReference>
<dbReference type="PANTHER" id="PTHR10457">
    <property type="entry name" value="MEVALONATE KINASE/GALACTOKINASE"/>
    <property type="match status" value="1"/>
</dbReference>
<protein>
    <recommendedName>
        <fullName evidence="7">Galactokinase</fullName>
        <ecNumber evidence="7">2.7.1.6</ecNumber>
    </recommendedName>
</protein>
<dbReference type="InterPro" id="IPR020568">
    <property type="entry name" value="Ribosomal_Su5_D2-typ_SF"/>
</dbReference>
<dbReference type="SUPFAM" id="SSF55060">
    <property type="entry name" value="GHMP Kinase, C-terminal domain"/>
    <property type="match status" value="1"/>
</dbReference>